<gene>
    <name evidence="1" type="ORF">MNBD_GAMMA12-2770</name>
</gene>
<accession>A0A3B0Y7G8</accession>
<reference evidence="1" key="1">
    <citation type="submission" date="2018-06" db="EMBL/GenBank/DDBJ databases">
        <authorList>
            <person name="Zhirakovskaya E."/>
        </authorList>
    </citation>
    <scope>NUCLEOTIDE SEQUENCE</scope>
</reference>
<protein>
    <submittedName>
        <fullName evidence="1">Polymer-forming bactofilin</fullName>
    </submittedName>
</protein>
<dbReference type="Pfam" id="PF04519">
    <property type="entry name" value="Bactofilin"/>
    <property type="match status" value="1"/>
</dbReference>
<evidence type="ECO:0000313" key="1">
    <source>
        <dbReference type="EMBL" id="VAW75571.1"/>
    </source>
</evidence>
<sequence>MFNGKKPGVAKIDTLVGRNTVVEGDVIFTGGLHVDGCIKGNVIAEKDSLSVLTLSEKGRIEGEVRVPHIILNGSVEGDVHAMDRVVLASQANVTGNVYYLLIEMAIGASVNGSLVHVDNDKKPKLITHSNKAADNKVINQSKKSTGS</sequence>
<dbReference type="PANTHER" id="PTHR35024:SF4">
    <property type="entry name" value="POLYMER-FORMING CYTOSKELETAL PROTEIN"/>
    <property type="match status" value="1"/>
</dbReference>
<dbReference type="InterPro" id="IPR007607">
    <property type="entry name" value="BacA/B"/>
</dbReference>
<dbReference type="PANTHER" id="PTHR35024">
    <property type="entry name" value="HYPOTHETICAL CYTOSOLIC PROTEIN"/>
    <property type="match status" value="1"/>
</dbReference>
<dbReference type="AlphaFoldDB" id="A0A3B0Y7G8"/>
<name>A0A3B0Y7G8_9ZZZZ</name>
<dbReference type="EMBL" id="UOFL01000086">
    <property type="protein sequence ID" value="VAW75571.1"/>
    <property type="molecule type" value="Genomic_DNA"/>
</dbReference>
<proteinExistence type="predicted"/>
<organism evidence="1">
    <name type="scientific">hydrothermal vent metagenome</name>
    <dbReference type="NCBI Taxonomy" id="652676"/>
    <lineage>
        <taxon>unclassified sequences</taxon>
        <taxon>metagenomes</taxon>
        <taxon>ecological metagenomes</taxon>
    </lineage>
</organism>